<reference evidence="1 2" key="2">
    <citation type="journal article" date="2022" name="Mol. Biol. Evol.">
        <title>Comparative Genomics Reveals Insights into the Divergent Evolution of Astigmatic Mites and Household Pest Adaptations.</title>
        <authorList>
            <person name="Xiong Q."/>
            <person name="Wan A.T."/>
            <person name="Liu X."/>
            <person name="Fung C.S."/>
            <person name="Xiao X."/>
            <person name="Malainual N."/>
            <person name="Hou J."/>
            <person name="Wang L."/>
            <person name="Wang M."/>
            <person name="Yang K.Y."/>
            <person name="Cui Y."/>
            <person name="Leung E.L."/>
            <person name="Nong W."/>
            <person name="Shin S.K."/>
            <person name="Au S.W."/>
            <person name="Jeong K.Y."/>
            <person name="Chew F.T."/>
            <person name="Hui J.H."/>
            <person name="Leung T.F."/>
            <person name="Tungtrongchitr A."/>
            <person name="Zhong N."/>
            <person name="Liu Z."/>
            <person name="Tsui S.K."/>
        </authorList>
    </citation>
    <scope>NUCLEOTIDE SEQUENCE [LARGE SCALE GENOMIC DNA]</scope>
    <source>
        <strain evidence="1">Derp</strain>
    </source>
</reference>
<sequence length="126" mass="14460">MSSSDSCNSSSLLSAKFDSIGWFLMNWKIESISVRIESDNGMEKNIANFYTESALILSDLIRTISKLHGILQTRGLLTILRIKTYRTLSSSVHKNFRKQELFIHNLIQFRRNSLSRIGHDLARRIG</sequence>
<protein>
    <submittedName>
        <fullName evidence="1">Uncharacterized protein</fullName>
    </submittedName>
</protein>
<evidence type="ECO:0000313" key="1">
    <source>
        <dbReference type="EMBL" id="KAH9418911.1"/>
    </source>
</evidence>
<accession>A0ABQ8J8L5</accession>
<gene>
    <name evidence="1" type="ORF">DERP_004239</name>
</gene>
<keyword evidence="2" id="KW-1185">Reference proteome</keyword>
<name>A0ABQ8J8L5_DERPT</name>
<organism evidence="1 2">
    <name type="scientific">Dermatophagoides pteronyssinus</name>
    <name type="common">European house dust mite</name>
    <dbReference type="NCBI Taxonomy" id="6956"/>
    <lineage>
        <taxon>Eukaryota</taxon>
        <taxon>Metazoa</taxon>
        <taxon>Ecdysozoa</taxon>
        <taxon>Arthropoda</taxon>
        <taxon>Chelicerata</taxon>
        <taxon>Arachnida</taxon>
        <taxon>Acari</taxon>
        <taxon>Acariformes</taxon>
        <taxon>Sarcoptiformes</taxon>
        <taxon>Astigmata</taxon>
        <taxon>Psoroptidia</taxon>
        <taxon>Analgoidea</taxon>
        <taxon>Pyroglyphidae</taxon>
        <taxon>Dermatophagoidinae</taxon>
        <taxon>Dermatophagoides</taxon>
    </lineage>
</organism>
<proteinExistence type="predicted"/>
<dbReference type="EMBL" id="NJHN03000062">
    <property type="protein sequence ID" value="KAH9418911.1"/>
    <property type="molecule type" value="Genomic_DNA"/>
</dbReference>
<dbReference type="Proteomes" id="UP000887458">
    <property type="component" value="Unassembled WGS sequence"/>
</dbReference>
<comment type="caution">
    <text evidence="1">The sequence shown here is derived from an EMBL/GenBank/DDBJ whole genome shotgun (WGS) entry which is preliminary data.</text>
</comment>
<evidence type="ECO:0000313" key="2">
    <source>
        <dbReference type="Proteomes" id="UP000887458"/>
    </source>
</evidence>
<reference evidence="1 2" key="1">
    <citation type="journal article" date="2018" name="J. Allergy Clin. Immunol.">
        <title>High-quality assembly of Dermatophagoides pteronyssinus genome and transcriptome reveals a wide range of novel allergens.</title>
        <authorList>
            <person name="Liu X.Y."/>
            <person name="Yang K.Y."/>
            <person name="Wang M.Q."/>
            <person name="Kwok J.S."/>
            <person name="Zeng X."/>
            <person name="Yang Z."/>
            <person name="Xiao X.J."/>
            <person name="Lau C.P."/>
            <person name="Li Y."/>
            <person name="Huang Z.M."/>
            <person name="Ba J.G."/>
            <person name="Yim A.K."/>
            <person name="Ouyang C.Y."/>
            <person name="Ngai S.M."/>
            <person name="Chan T.F."/>
            <person name="Leung E.L."/>
            <person name="Liu L."/>
            <person name="Liu Z.G."/>
            <person name="Tsui S.K."/>
        </authorList>
    </citation>
    <scope>NUCLEOTIDE SEQUENCE [LARGE SCALE GENOMIC DNA]</scope>
    <source>
        <strain evidence="1">Derp</strain>
    </source>
</reference>